<reference evidence="2 3" key="1">
    <citation type="submission" date="2020-09" db="EMBL/GenBank/DDBJ databases">
        <authorList>
            <person name="Yoon J.-W."/>
        </authorList>
    </citation>
    <scope>NUCLEOTIDE SEQUENCE [LARGE SCALE GENOMIC DNA]</scope>
    <source>
        <strain evidence="2 3">KMU-140</strain>
    </source>
</reference>
<sequence>MIRLPDWEDRLAQLLAERRFMPHDYGSNDCALFASDAVLAMTGVDPAHDFRGRYTTKIGSVRALRSIGNGDLESTFSARFDEKPVSFAQRGDLVFDGEAVGVCLGPRAVFVGAEGEREGLVSQGVPVMIKAWAVPHE</sequence>
<gene>
    <name evidence="2" type="ORF">IB285_10635</name>
</gene>
<dbReference type="InterPro" id="IPR053802">
    <property type="entry name" value="DUF6950"/>
</dbReference>
<keyword evidence="3" id="KW-1185">Reference proteome</keyword>
<proteinExistence type="predicted"/>
<accession>A0ABR8KU15</accession>
<organism evidence="2 3">
    <name type="scientific">Erythrobacter rubeus</name>
    <dbReference type="NCBI Taxonomy" id="2760803"/>
    <lineage>
        <taxon>Bacteria</taxon>
        <taxon>Pseudomonadati</taxon>
        <taxon>Pseudomonadota</taxon>
        <taxon>Alphaproteobacteria</taxon>
        <taxon>Sphingomonadales</taxon>
        <taxon>Erythrobacteraceae</taxon>
        <taxon>Erythrobacter/Porphyrobacter group</taxon>
        <taxon>Erythrobacter</taxon>
    </lineage>
</organism>
<dbReference type="Pfam" id="PF22262">
    <property type="entry name" value="DUF6950"/>
    <property type="match status" value="1"/>
</dbReference>
<dbReference type="RefSeq" id="WP_190788154.1">
    <property type="nucleotide sequence ID" value="NZ_JACXLC010000001.1"/>
</dbReference>
<comment type="caution">
    <text evidence="2">The sequence shown here is derived from an EMBL/GenBank/DDBJ whole genome shotgun (WGS) entry which is preliminary data.</text>
</comment>
<evidence type="ECO:0000259" key="1">
    <source>
        <dbReference type="Pfam" id="PF22262"/>
    </source>
</evidence>
<dbReference type="EMBL" id="JACXLC010000001">
    <property type="protein sequence ID" value="MBD2842713.1"/>
    <property type="molecule type" value="Genomic_DNA"/>
</dbReference>
<protein>
    <recommendedName>
        <fullName evidence="1">DUF6950 domain-containing protein</fullName>
    </recommendedName>
</protein>
<dbReference type="Proteomes" id="UP000635384">
    <property type="component" value="Unassembled WGS sequence"/>
</dbReference>
<feature type="domain" description="DUF6950" evidence="1">
    <location>
        <begin position="3"/>
        <end position="134"/>
    </location>
</feature>
<evidence type="ECO:0000313" key="2">
    <source>
        <dbReference type="EMBL" id="MBD2842713.1"/>
    </source>
</evidence>
<evidence type="ECO:0000313" key="3">
    <source>
        <dbReference type="Proteomes" id="UP000635384"/>
    </source>
</evidence>
<name>A0ABR8KU15_9SPHN</name>